<gene>
    <name evidence="3" type="primary">LOC118477784</name>
</gene>
<proteinExistence type="predicted"/>
<feature type="compositionally biased region" description="Low complexity" evidence="1">
    <location>
        <begin position="173"/>
        <end position="222"/>
    </location>
</feature>
<organism evidence="2 3">
    <name type="scientific">Aplysia californica</name>
    <name type="common">California sea hare</name>
    <dbReference type="NCBI Taxonomy" id="6500"/>
    <lineage>
        <taxon>Eukaryota</taxon>
        <taxon>Metazoa</taxon>
        <taxon>Spiralia</taxon>
        <taxon>Lophotrochozoa</taxon>
        <taxon>Mollusca</taxon>
        <taxon>Gastropoda</taxon>
        <taxon>Heterobranchia</taxon>
        <taxon>Euthyneura</taxon>
        <taxon>Tectipleura</taxon>
        <taxon>Aplysiida</taxon>
        <taxon>Aplysioidea</taxon>
        <taxon>Aplysiidae</taxon>
        <taxon>Aplysia</taxon>
    </lineage>
</organism>
<evidence type="ECO:0000313" key="3">
    <source>
        <dbReference type="RefSeq" id="XP_035825988.1"/>
    </source>
</evidence>
<dbReference type="RefSeq" id="XP_035825988.1">
    <property type="nucleotide sequence ID" value="XM_035970095.1"/>
</dbReference>
<sequence>MVYMPPVTIAPIKEAKKEMFEEMKAPSHAYPSNDLSHMFTNGDISANRMFSTGGSSMVMPSSDPFVHQPSVTSARLTSSDRGLGPGIAAEFSPYGGMYSLDSAYYHYYQSLQDSSNGNYFMHSDGGAADYVNPNAVMPVAPYASRSFSGSSRRLDRPADLACYSVINPGDVYNNNSSNNNNNNSSSTSCGSSSNNSSSSNNNHISSIGNSSTSTTYSSHLSNYKCADS</sequence>
<feature type="region of interest" description="Disordered" evidence="1">
    <location>
        <begin position="173"/>
        <end position="228"/>
    </location>
</feature>
<dbReference type="Proteomes" id="UP000694888">
    <property type="component" value="Unplaced"/>
</dbReference>
<reference evidence="3" key="1">
    <citation type="submission" date="2025-08" db="UniProtKB">
        <authorList>
            <consortium name="RefSeq"/>
        </authorList>
    </citation>
    <scope>IDENTIFICATION</scope>
</reference>
<evidence type="ECO:0000313" key="2">
    <source>
        <dbReference type="Proteomes" id="UP000694888"/>
    </source>
</evidence>
<keyword evidence="2" id="KW-1185">Reference proteome</keyword>
<accession>A0ABM1VU96</accession>
<name>A0ABM1VU96_APLCA</name>
<dbReference type="GeneID" id="118477784"/>
<protein>
    <submittedName>
        <fullName evidence="3">Uncharacterized protein</fullName>
    </submittedName>
</protein>
<evidence type="ECO:0000256" key="1">
    <source>
        <dbReference type="SAM" id="MobiDB-lite"/>
    </source>
</evidence>